<dbReference type="Proteomes" id="UP001617427">
    <property type="component" value="Unassembled WGS sequence"/>
</dbReference>
<organism evidence="8 9">
    <name type="scientific">Herbaspirillum chlorophenolicum</name>
    <dbReference type="NCBI Taxonomy" id="211589"/>
    <lineage>
        <taxon>Bacteria</taxon>
        <taxon>Pseudomonadati</taxon>
        <taxon>Pseudomonadota</taxon>
        <taxon>Betaproteobacteria</taxon>
        <taxon>Burkholderiales</taxon>
        <taxon>Oxalobacteraceae</taxon>
        <taxon>Herbaspirillum</taxon>
    </lineage>
</organism>
<feature type="transmembrane region" description="Helical" evidence="6">
    <location>
        <begin position="235"/>
        <end position="252"/>
    </location>
</feature>
<evidence type="ECO:0000256" key="3">
    <source>
        <dbReference type="ARBA" id="ARBA00022692"/>
    </source>
</evidence>
<keyword evidence="5 6" id="KW-0472">Membrane</keyword>
<evidence type="ECO:0000256" key="4">
    <source>
        <dbReference type="ARBA" id="ARBA00022989"/>
    </source>
</evidence>
<dbReference type="RefSeq" id="WP_402698379.1">
    <property type="nucleotide sequence ID" value="NZ_JBIUZV010000002.1"/>
</dbReference>
<protein>
    <submittedName>
        <fullName evidence="8">MASE1 domain-containing protein</fullName>
    </submittedName>
</protein>
<name>A0ABW8EXR3_9BURK</name>
<dbReference type="Pfam" id="PF05231">
    <property type="entry name" value="MASE1"/>
    <property type="match status" value="1"/>
</dbReference>
<feature type="transmembrane region" description="Helical" evidence="6">
    <location>
        <begin position="110"/>
        <end position="135"/>
    </location>
</feature>
<accession>A0ABW8EXR3</accession>
<keyword evidence="2" id="KW-1003">Cell membrane</keyword>
<evidence type="ECO:0000256" key="2">
    <source>
        <dbReference type="ARBA" id="ARBA00022475"/>
    </source>
</evidence>
<evidence type="ECO:0000313" key="9">
    <source>
        <dbReference type="Proteomes" id="UP001617427"/>
    </source>
</evidence>
<keyword evidence="4 6" id="KW-1133">Transmembrane helix</keyword>
<evidence type="ECO:0000256" key="6">
    <source>
        <dbReference type="SAM" id="Phobius"/>
    </source>
</evidence>
<keyword evidence="9" id="KW-1185">Reference proteome</keyword>
<evidence type="ECO:0000313" key="8">
    <source>
        <dbReference type="EMBL" id="MFJ3044871.1"/>
    </source>
</evidence>
<proteinExistence type="predicted"/>
<feature type="transmembrane region" description="Helical" evidence="6">
    <location>
        <begin position="29"/>
        <end position="48"/>
    </location>
</feature>
<comment type="caution">
    <text evidence="8">The sequence shown here is derived from an EMBL/GenBank/DDBJ whole genome shotgun (WGS) entry which is preliminary data.</text>
</comment>
<dbReference type="EMBL" id="JBIUZV010000002">
    <property type="protein sequence ID" value="MFJ3044871.1"/>
    <property type="molecule type" value="Genomic_DNA"/>
</dbReference>
<feature type="transmembrane region" description="Helical" evidence="6">
    <location>
        <begin position="147"/>
        <end position="169"/>
    </location>
</feature>
<feature type="transmembrane region" description="Helical" evidence="6">
    <location>
        <begin position="181"/>
        <end position="200"/>
    </location>
</feature>
<feature type="transmembrane region" description="Helical" evidence="6">
    <location>
        <begin position="78"/>
        <end position="98"/>
    </location>
</feature>
<feature type="transmembrane region" description="Helical" evidence="6">
    <location>
        <begin position="212"/>
        <end position="230"/>
    </location>
</feature>
<feature type="transmembrane region" description="Helical" evidence="6">
    <location>
        <begin position="272"/>
        <end position="289"/>
    </location>
</feature>
<feature type="transmembrane region" description="Helical" evidence="6">
    <location>
        <begin position="55"/>
        <end position="72"/>
    </location>
</feature>
<evidence type="ECO:0000256" key="5">
    <source>
        <dbReference type="ARBA" id="ARBA00023136"/>
    </source>
</evidence>
<evidence type="ECO:0000259" key="7">
    <source>
        <dbReference type="Pfam" id="PF05231"/>
    </source>
</evidence>
<comment type="subcellular location">
    <subcellularLocation>
        <location evidence="1">Cell membrane</location>
        <topology evidence="1">Multi-pass membrane protein</topology>
    </subcellularLocation>
</comment>
<keyword evidence="3 6" id="KW-0812">Transmembrane</keyword>
<gene>
    <name evidence="8" type="ORF">ACIPEN_03465</name>
</gene>
<evidence type="ECO:0000256" key="1">
    <source>
        <dbReference type="ARBA" id="ARBA00004651"/>
    </source>
</evidence>
<feature type="domain" description="MASE1" evidence="7">
    <location>
        <begin position="34"/>
        <end position="291"/>
    </location>
</feature>
<sequence length="426" mass="46818">MKSNNLVAPLAWAVVYFLFGFASHELNGAFIASGYIWLPAGITVGALLLTPTARWFPLLVLLVAAQVLLGWIEQRELWRMMLFSLDEIGVAAIVVWLVRRAPFPMEGLFFVRGLLIIGVSASVVSGIFGAAWFQLTQGLSFLQTLRIWALSDLVGILIMTPVLAGWSQFRATRSGGIARTEFLLGLASFVAMVASAYMAFDSHIDRLVFDVQFSTTYVPLFFIALVTLLWGGRGGALSVAVLSLMAFVYNSLGRGPFVELVQLHSSNALLELQVYLAVASLLSLLISALKTTREQLHEDVARWKNEVELSLSASRQLAYTLDPQQLVFTWSGDVEALLGSPATQLHTLDQVLRQVSPLDQARLRQRWLDGDDGDERADMPFRLQDGGAVVLDSSRSLLDAEDRLALVAGVWRFSDKAQDTAEGRGV</sequence>
<feature type="transmembrane region" description="Helical" evidence="6">
    <location>
        <begin position="7"/>
        <end position="23"/>
    </location>
</feature>
<reference evidence="8 9" key="1">
    <citation type="submission" date="2024-10" db="EMBL/GenBank/DDBJ databases">
        <title>The Natural Products Discovery Center: Release of the First 8490 Sequenced Strains for Exploring Actinobacteria Biosynthetic Diversity.</title>
        <authorList>
            <person name="Kalkreuter E."/>
            <person name="Kautsar S.A."/>
            <person name="Yang D."/>
            <person name="Bader C.D."/>
            <person name="Teijaro C.N."/>
            <person name="Fluegel L."/>
            <person name="Davis C.M."/>
            <person name="Simpson J.R."/>
            <person name="Lauterbach L."/>
            <person name="Steele A.D."/>
            <person name="Gui C."/>
            <person name="Meng S."/>
            <person name="Li G."/>
            <person name="Viehrig K."/>
            <person name="Ye F."/>
            <person name="Su P."/>
            <person name="Kiefer A.F."/>
            <person name="Nichols A."/>
            <person name="Cepeda A.J."/>
            <person name="Yan W."/>
            <person name="Fan B."/>
            <person name="Jiang Y."/>
            <person name="Adhikari A."/>
            <person name="Zheng C.-J."/>
            <person name="Schuster L."/>
            <person name="Cowan T.M."/>
            <person name="Smanski M.J."/>
            <person name="Chevrette M.G."/>
            <person name="De Carvalho L.P.S."/>
            <person name="Shen B."/>
        </authorList>
    </citation>
    <scope>NUCLEOTIDE SEQUENCE [LARGE SCALE GENOMIC DNA]</scope>
    <source>
        <strain evidence="8 9">NPDC087045</strain>
    </source>
</reference>
<dbReference type="InterPro" id="IPR007895">
    <property type="entry name" value="MASE1"/>
</dbReference>